<protein>
    <submittedName>
        <fullName evidence="1">Uncharacterized protein</fullName>
    </submittedName>
</protein>
<dbReference type="RefSeq" id="WP_105053287.1">
    <property type="nucleotide sequence ID" value="NZ_BMYG01000001.1"/>
</dbReference>
<evidence type="ECO:0000313" key="1">
    <source>
        <dbReference type="EMBL" id="PQJ54762.1"/>
    </source>
</evidence>
<gene>
    <name evidence="1" type="ORF">BTO11_14625</name>
</gene>
<organism evidence="1 2">
    <name type="scientific">Psychrosphaera saromensis</name>
    <dbReference type="NCBI Taxonomy" id="716813"/>
    <lineage>
        <taxon>Bacteria</taxon>
        <taxon>Pseudomonadati</taxon>
        <taxon>Pseudomonadota</taxon>
        <taxon>Gammaproteobacteria</taxon>
        <taxon>Alteromonadales</taxon>
        <taxon>Pseudoalteromonadaceae</taxon>
        <taxon>Psychrosphaera</taxon>
    </lineage>
</organism>
<dbReference type="AlphaFoldDB" id="A0A2S7UZ35"/>
<evidence type="ECO:0000313" key="2">
    <source>
        <dbReference type="Proteomes" id="UP000239007"/>
    </source>
</evidence>
<dbReference type="EMBL" id="MSCH01000003">
    <property type="protein sequence ID" value="PQJ54762.1"/>
    <property type="molecule type" value="Genomic_DNA"/>
</dbReference>
<keyword evidence="2" id="KW-1185">Reference proteome</keyword>
<sequence length="171" mass="20163">MNIHEPTATSALFNKRLLTGLTIQPDEYYWFCSNIFECDKSELTYDDVKGLSADDIPPNTFIYFPISISNYIYCNTISIGRSHEQLHFRFAISFNKEVWDENLNLRGFFELLHDDIQQSRAFKVSDCYHDYFDYLLEVEFKGELTKNIDEQVQSALNEIKLFHDFNVKNVI</sequence>
<proteinExistence type="predicted"/>
<accession>A0A2S7UZ35</accession>
<dbReference type="Proteomes" id="UP000239007">
    <property type="component" value="Unassembled WGS sequence"/>
</dbReference>
<reference evidence="1 2" key="1">
    <citation type="submission" date="2016-12" db="EMBL/GenBank/DDBJ databases">
        <title>Diversity of luminous bacteria.</title>
        <authorList>
            <person name="Yoshizawa S."/>
            <person name="Kogure K."/>
        </authorList>
    </citation>
    <scope>NUCLEOTIDE SEQUENCE [LARGE SCALE GENOMIC DNA]</scope>
    <source>
        <strain evidence="1 2">SA4-48</strain>
    </source>
</reference>
<name>A0A2S7UZ35_9GAMM</name>
<comment type="caution">
    <text evidence="1">The sequence shown here is derived from an EMBL/GenBank/DDBJ whole genome shotgun (WGS) entry which is preliminary data.</text>
</comment>